<dbReference type="PIRSF" id="PIRSF000521">
    <property type="entry name" value="Transaminase_4ab_Lys_Orn"/>
    <property type="match status" value="1"/>
</dbReference>
<dbReference type="InterPro" id="IPR015424">
    <property type="entry name" value="PyrdxlP-dep_Trfase"/>
</dbReference>
<dbReference type="SUPFAM" id="SSF53383">
    <property type="entry name" value="PLP-dependent transferases"/>
    <property type="match status" value="1"/>
</dbReference>
<dbReference type="InterPro" id="IPR015421">
    <property type="entry name" value="PyrdxlP-dep_Trfase_major"/>
</dbReference>
<feature type="region of interest" description="Disordered" evidence="5">
    <location>
        <begin position="426"/>
        <end position="453"/>
    </location>
</feature>
<dbReference type="PANTHER" id="PTHR43094:SF1">
    <property type="entry name" value="AMINOTRANSFERASE CLASS-III"/>
    <property type="match status" value="1"/>
</dbReference>
<feature type="compositionally biased region" description="Basic and acidic residues" evidence="5">
    <location>
        <begin position="439"/>
        <end position="453"/>
    </location>
</feature>
<dbReference type="InterPro" id="IPR005814">
    <property type="entry name" value="Aminotrans_3"/>
</dbReference>
<dbReference type="GO" id="GO:0030170">
    <property type="term" value="F:pyridoxal phosphate binding"/>
    <property type="evidence" value="ECO:0007669"/>
    <property type="project" value="InterPro"/>
</dbReference>
<keyword evidence="2" id="KW-0032">Aminotransferase</keyword>
<accession>A0A6J6M8Q9</accession>
<dbReference type="PROSITE" id="PS00600">
    <property type="entry name" value="AA_TRANSFER_CLASS_3"/>
    <property type="match status" value="1"/>
</dbReference>
<dbReference type="InterPro" id="IPR015422">
    <property type="entry name" value="PyrdxlP-dep_Trfase_small"/>
</dbReference>
<protein>
    <submittedName>
        <fullName evidence="6">Unannotated protein</fullName>
    </submittedName>
</protein>
<evidence type="ECO:0000256" key="4">
    <source>
        <dbReference type="ARBA" id="ARBA00022898"/>
    </source>
</evidence>
<organism evidence="6">
    <name type="scientific">freshwater metagenome</name>
    <dbReference type="NCBI Taxonomy" id="449393"/>
    <lineage>
        <taxon>unclassified sequences</taxon>
        <taxon>metagenomes</taxon>
        <taxon>ecological metagenomes</taxon>
    </lineage>
</organism>
<dbReference type="Gene3D" id="3.90.1150.10">
    <property type="entry name" value="Aspartate Aminotransferase, domain 1"/>
    <property type="match status" value="1"/>
</dbReference>
<dbReference type="EMBL" id="CAEZWW010000047">
    <property type="protein sequence ID" value="CAB4669284.1"/>
    <property type="molecule type" value="Genomic_DNA"/>
</dbReference>
<sequence length="453" mass="48081">MWHPFADMSAVAGNDFIVASGQGAHVTGADGRTYLDATAALWYCNVGHGRTEMADAAAAQMRSIASYSNFGDYATQSTLDLADRLAALSGLTDAKVFFTSGGSDAVDTALKMVSRYWSLVGEPQRTRIIARERSYHGMHVAGTSLGGIPANREGHGEPDPKVKNVTWDDAEALAAEIDAIGAENVAAFFCEPVIGAGGVYPPPDGYLARVRDICKERGVLLVADEVISGYGRTGSMFASQRWDLQPDLMLTAKGLTSGYLPMGAVLVSGRVAEPFWNTPGLIWRHGYTYSGHATAAAVASVNLDIIEREQLVDRVADLAPVLAAALNPLAAHSHVAAVRTVGLLGAVQLRPDVIKEDPTIGARLVRASREQGVLTRWLADGGLQVSPPFVITREDLHAMGRAFDVALASVGSTRAKSDRLHVDLLPDTTTDEAGGFESSDARLRADVPPHHGT</sequence>
<dbReference type="AlphaFoldDB" id="A0A6J6M8Q9"/>
<reference evidence="6" key="1">
    <citation type="submission" date="2020-05" db="EMBL/GenBank/DDBJ databases">
        <authorList>
            <person name="Chiriac C."/>
            <person name="Salcher M."/>
            <person name="Ghai R."/>
            <person name="Kavagutti S V."/>
        </authorList>
    </citation>
    <scope>NUCLEOTIDE SEQUENCE</scope>
</reference>
<dbReference type="PANTHER" id="PTHR43094">
    <property type="entry name" value="AMINOTRANSFERASE"/>
    <property type="match status" value="1"/>
</dbReference>
<dbReference type="InterPro" id="IPR049704">
    <property type="entry name" value="Aminotrans_3_PPA_site"/>
</dbReference>
<comment type="similarity">
    <text evidence="1">Belongs to the class-III pyridoxal-phosphate-dependent aminotransferase family.</text>
</comment>
<dbReference type="GO" id="GO:0008483">
    <property type="term" value="F:transaminase activity"/>
    <property type="evidence" value="ECO:0007669"/>
    <property type="project" value="UniProtKB-KW"/>
</dbReference>
<evidence type="ECO:0000256" key="3">
    <source>
        <dbReference type="ARBA" id="ARBA00022679"/>
    </source>
</evidence>
<dbReference type="Gene3D" id="3.40.640.10">
    <property type="entry name" value="Type I PLP-dependent aspartate aminotransferase-like (Major domain)"/>
    <property type="match status" value="1"/>
</dbReference>
<dbReference type="CDD" id="cd00610">
    <property type="entry name" value="OAT_like"/>
    <property type="match status" value="1"/>
</dbReference>
<gene>
    <name evidence="6" type="ORF">UFOPK2310_00523</name>
</gene>
<evidence type="ECO:0000256" key="2">
    <source>
        <dbReference type="ARBA" id="ARBA00022576"/>
    </source>
</evidence>
<name>A0A6J6M8Q9_9ZZZZ</name>
<dbReference type="FunFam" id="3.40.640.10:FF:000014">
    <property type="entry name" value="Adenosylmethionine-8-amino-7-oxononanoate aminotransferase, probable"/>
    <property type="match status" value="1"/>
</dbReference>
<evidence type="ECO:0000256" key="5">
    <source>
        <dbReference type="SAM" id="MobiDB-lite"/>
    </source>
</evidence>
<keyword evidence="3" id="KW-0808">Transferase</keyword>
<evidence type="ECO:0000313" key="6">
    <source>
        <dbReference type="EMBL" id="CAB4669284.1"/>
    </source>
</evidence>
<evidence type="ECO:0000256" key="1">
    <source>
        <dbReference type="ARBA" id="ARBA00008954"/>
    </source>
</evidence>
<proteinExistence type="inferred from homology"/>
<keyword evidence="4" id="KW-0663">Pyridoxal phosphate</keyword>
<dbReference type="Pfam" id="PF00202">
    <property type="entry name" value="Aminotran_3"/>
    <property type="match status" value="1"/>
</dbReference>